<evidence type="ECO:0000313" key="1">
    <source>
        <dbReference type="EMBL" id="OES45498.1"/>
    </source>
</evidence>
<dbReference type="Proteomes" id="UP000095658">
    <property type="component" value="Unassembled WGS sequence"/>
</dbReference>
<reference evidence="1 2" key="1">
    <citation type="submission" date="2016-06" db="EMBL/GenBank/DDBJ databases">
        <title>Domibacillus iocasae genome sequencing.</title>
        <authorList>
            <person name="Verma A."/>
            <person name="Pal Y."/>
            <person name="Ojha A.K."/>
            <person name="Krishnamurthi S."/>
        </authorList>
    </citation>
    <scope>NUCLEOTIDE SEQUENCE [LARGE SCALE GENOMIC DNA]</scope>
    <source>
        <strain evidence="1 2">DSM 29979</strain>
    </source>
</reference>
<dbReference type="InterPro" id="IPR016913">
    <property type="entry name" value="UCP029215"/>
</dbReference>
<name>A0A1E7DS34_9BACI</name>
<evidence type="ECO:0000313" key="2">
    <source>
        <dbReference type="Proteomes" id="UP000095658"/>
    </source>
</evidence>
<dbReference type="OrthoDB" id="9813763at2"/>
<keyword evidence="2" id="KW-1185">Reference proteome</keyword>
<accession>A0A1E7DS34</accession>
<dbReference type="RefSeq" id="WP_069937496.1">
    <property type="nucleotide sequence ID" value="NZ_MAMP01000012.1"/>
</dbReference>
<protein>
    <submittedName>
        <fullName evidence="1">Uncharacterized protein</fullName>
    </submittedName>
</protein>
<sequence length="60" mass="6703">MRYQKGKSYKDSRVEGGMLVVSMTITDSALMDWIFSGEQSEISIGFMSDIVEQRGTYQGG</sequence>
<dbReference type="EMBL" id="MAMP01000012">
    <property type="protein sequence ID" value="OES45498.1"/>
    <property type="molecule type" value="Genomic_DNA"/>
</dbReference>
<proteinExistence type="predicted"/>
<comment type="caution">
    <text evidence="1">The sequence shown here is derived from an EMBL/GenBank/DDBJ whole genome shotgun (WGS) entry which is preliminary data.</text>
</comment>
<gene>
    <name evidence="1" type="ORF">BA724_01370</name>
</gene>
<organism evidence="1 2">
    <name type="scientific">Domibacillus iocasae</name>
    <dbReference type="NCBI Taxonomy" id="1714016"/>
    <lineage>
        <taxon>Bacteria</taxon>
        <taxon>Bacillati</taxon>
        <taxon>Bacillota</taxon>
        <taxon>Bacilli</taxon>
        <taxon>Bacillales</taxon>
        <taxon>Bacillaceae</taxon>
        <taxon>Domibacillus</taxon>
    </lineage>
</organism>
<dbReference type="Pfam" id="PF09979">
    <property type="entry name" value="DUF2213"/>
    <property type="match status" value="1"/>
</dbReference>
<dbReference type="AlphaFoldDB" id="A0A1E7DS34"/>